<name>A0AAQ3SGS6_VIGMU</name>
<dbReference type="AlphaFoldDB" id="A0AAQ3SGS6"/>
<dbReference type="Pfam" id="PF12014">
    <property type="entry name" value="Cyclin_D1_bind"/>
    <property type="match status" value="1"/>
</dbReference>
<accession>A0AAQ3SGS6</accession>
<organism evidence="1 2">
    <name type="scientific">Vigna mungo</name>
    <name type="common">Black gram</name>
    <name type="synonym">Phaseolus mungo</name>
    <dbReference type="NCBI Taxonomy" id="3915"/>
    <lineage>
        <taxon>Eukaryota</taxon>
        <taxon>Viridiplantae</taxon>
        <taxon>Streptophyta</taxon>
        <taxon>Embryophyta</taxon>
        <taxon>Tracheophyta</taxon>
        <taxon>Spermatophyta</taxon>
        <taxon>Magnoliopsida</taxon>
        <taxon>eudicotyledons</taxon>
        <taxon>Gunneridae</taxon>
        <taxon>Pentapetalae</taxon>
        <taxon>rosids</taxon>
        <taxon>fabids</taxon>
        <taxon>Fabales</taxon>
        <taxon>Fabaceae</taxon>
        <taxon>Papilionoideae</taxon>
        <taxon>50 kb inversion clade</taxon>
        <taxon>NPAAA clade</taxon>
        <taxon>indigoferoid/millettioid clade</taxon>
        <taxon>Phaseoleae</taxon>
        <taxon>Vigna</taxon>
    </lineage>
</organism>
<dbReference type="Proteomes" id="UP001374535">
    <property type="component" value="Chromosome 1"/>
</dbReference>
<sequence>MFIVDINDPSSDSFPFDSNRDTLSVEIKHAFAGEGISNGYGFRYPGSKPGSLFVFENGVLAFVWKDTRVVLTLQRLDLQQLLKKGERVPSLPPISNFSYLTKSYSNVFTGFPSSSTSSPSPR</sequence>
<gene>
    <name evidence="1" type="ORF">V8G54_005008</name>
</gene>
<evidence type="ECO:0000313" key="1">
    <source>
        <dbReference type="EMBL" id="WVZ26464.1"/>
    </source>
</evidence>
<proteinExistence type="predicted"/>
<reference evidence="1 2" key="1">
    <citation type="journal article" date="2023" name="Life. Sci Alliance">
        <title>Evolutionary insights into 3D genome organization and epigenetic landscape of Vigna mungo.</title>
        <authorList>
            <person name="Junaid A."/>
            <person name="Singh B."/>
            <person name="Bhatia S."/>
        </authorList>
    </citation>
    <scope>NUCLEOTIDE SEQUENCE [LARGE SCALE GENOMIC DNA]</scope>
    <source>
        <strain evidence="1">Urdbean</strain>
    </source>
</reference>
<dbReference type="PANTHER" id="PTHR31370:SF2">
    <property type="entry name" value="OS08G0105100 PROTEIN"/>
    <property type="match status" value="1"/>
</dbReference>
<evidence type="ECO:0008006" key="3">
    <source>
        <dbReference type="Google" id="ProtNLM"/>
    </source>
</evidence>
<evidence type="ECO:0000313" key="2">
    <source>
        <dbReference type="Proteomes" id="UP001374535"/>
    </source>
</evidence>
<protein>
    <recommendedName>
        <fullName evidence="3">F-box protein</fullName>
    </recommendedName>
</protein>
<dbReference type="InterPro" id="IPR040275">
    <property type="entry name" value="At5g39450-like"/>
</dbReference>
<dbReference type="PANTHER" id="PTHR31370">
    <property type="entry name" value="F-BOX PROTEIN FAMILY-LIKE"/>
    <property type="match status" value="1"/>
</dbReference>
<dbReference type="EMBL" id="CP144700">
    <property type="protein sequence ID" value="WVZ26464.1"/>
    <property type="molecule type" value="Genomic_DNA"/>
</dbReference>
<keyword evidence="2" id="KW-1185">Reference proteome</keyword>